<name>A0A1C1A3E1_9BACL</name>
<dbReference type="InterPro" id="IPR050490">
    <property type="entry name" value="Bact_solute-bd_prot1"/>
</dbReference>
<dbReference type="InterPro" id="IPR022627">
    <property type="entry name" value="DUF3502"/>
</dbReference>
<feature type="compositionally biased region" description="Low complexity" evidence="1">
    <location>
        <begin position="34"/>
        <end position="48"/>
    </location>
</feature>
<reference evidence="5" key="1">
    <citation type="submission" date="2016-05" db="EMBL/GenBank/DDBJ databases">
        <title>Paenibacillus oryzae. sp. nov., isolated from the rice root.</title>
        <authorList>
            <person name="Zhang J."/>
            <person name="Zhang X."/>
        </authorList>
    </citation>
    <scope>NUCLEOTIDE SEQUENCE [LARGE SCALE GENOMIC DNA]</scope>
    <source>
        <strain evidence="5">KCTC13222</strain>
    </source>
</reference>
<evidence type="ECO:0000259" key="3">
    <source>
        <dbReference type="Pfam" id="PF12010"/>
    </source>
</evidence>
<dbReference type="EMBL" id="LYPC01000014">
    <property type="protein sequence ID" value="OCT15077.1"/>
    <property type="molecule type" value="Genomic_DNA"/>
</dbReference>
<feature type="region of interest" description="Disordered" evidence="1">
    <location>
        <begin position="34"/>
        <end position="60"/>
    </location>
</feature>
<protein>
    <submittedName>
        <fullName evidence="4">Sugar ABC transporter substrate-binding protein</fullName>
    </submittedName>
</protein>
<dbReference type="InterPro" id="IPR006059">
    <property type="entry name" value="SBP"/>
</dbReference>
<dbReference type="PROSITE" id="PS51257">
    <property type="entry name" value="PROKAR_LIPOPROTEIN"/>
    <property type="match status" value="1"/>
</dbReference>
<evidence type="ECO:0000313" key="4">
    <source>
        <dbReference type="EMBL" id="OCT15077.1"/>
    </source>
</evidence>
<feature type="domain" description="DUF3502" evidence="3">
    <location>
        <begin position="472"/>
        <end position="540"/>
    </location>
</feature>
<dbReference type="PANTHER" id="PTHR43649">
    <property type="entry name" value="ARABINOSE-BINDING PROTEIN-RELATED"/>
    <property type="match status" value="1"/>
</dbReference>
<dbReference type="STRING" id="512399.A8709_13270"/>
<proteinExistence type="predicted"/>
<evidence type="ECO:0000256" key="1">
    <source>
        <dbReference type="SAM" id="MobiDB-lite"/>
    </source>
</evidence>
<dbReference type="Pfam" id="PF01547">
    <property type="entry name" value="SBP_bac_1"/>
    <property type="match status" value="1"/>
</dbReference>
<organism evidence="4 5">
    <name type="scientific">Paenibacillus pectinilyticus</name>
    <dbReference type="NCBI Taxonomy" id="512399"/>
    <lineage>
        <taxon>Bacteria</taxon>
        <taxon>Bacillati</taxon>
        <taxon>Bacillota</taxon>
        <taxon>Bacilli</taxon>
        <taxon>Bacillales</taxon>
        <taxon>Paenibacillaceae</taxon>
        <taxon>Paenibacillus</taxon>
    </lineage>
</organism>
<feature type="chain" id="PRO_5039691115" evidence="2">
    <location>
        <begin position="30"/>
        <end position="544"/>
    </location>
</feature>
<dbReference type="AlphaFoldDB" id="A0A1C1A3E1"/>
<dbReference type="Gene3D" id="3.40.190.10">
    <property type="entry name" value="Periplasmic binding protein-like II"/>
    <property type="match status" value="2"/>
</dbReference>
<feature type="signal peptide" evidence="2">
    <location>
        <begin position="1"/>
        <end position="29"/>
    </location>
</feature>
<dbReference type="SUPFAM" id="SSF53850">
    <property type="entry name" value="Periplasmic binding protein-like II"/>
    <property type="match status" value="1"/>
</dbReference>
<evidence type="ECO:0000256" key="2">
    <source>
        <dbReference type="SAM" id="SignalP"/>
    </source>
</evidence>
<keyword evidence="2" id="KW-0732">Signal</keyword>
<dbReference type="Pfam" id="PF12010">
    <property type="entry name" value="DUF3502"/>
    <property type="match status" value="1"/>
</dbReference>
<gene>
    <name evidence="4" type="ORF">A8709_13270</name>
</gene>
<evidence type="ECO:0000313" key="5">
    <source>
        <dbReference type="Proteomes" id="UP000093309"/>
    </source>
</evidence>
<accession>A0A1C1A3E1</accession>
<sequence>MGGFDLKIRTKRMLPILSSMLLASVMLTACSTSDNKVSSSSTPAASESVKTTATPVANDKPDNSKEVKLVGYLLGQEPKGMPEVMDALNKKLKADINATLKINYIGWGDVASKYPLILASGEDVDFVFAADWNYYVSEATKGAFLPITSAMMSKYMPKHNGKLPPEAMAAAIVNGKSYMIPTSTPDRKVNVAVVRKDILAKAGMSKVTKFSELEPYFAEIKKDYPDMIPLNLDSTYDLPTPFGYLLGEKIAYPGAPIDSGDPSAVGVTTDNEDASGKIVSMLDEPFLSAEKYATGIMKKWYDAGYVNKNPYANKVRSKDNFCEGQSGVAFGNSVDIQATLSACAAKGIDVQLIPALSPTGHAAANSWLNNGIAISANSKNPERAMQALDLIMEDQAYVNLVYFGIEGKNYAFTADGKLTLPKGTTADNNTYPPDAAGFWFVNKDFFKPWDTWTESYIDLNSKVKSYLMAPKYLGFSFNSENVKTQIANMKDVSSQYAKPLFIGVVKDVDAGYATLISKVKAAGIDKVQAEVETQAAAFLAAKGK</sequence>
<keyword evidence="5" id="KW-1185">Reference proteome</keyword>
<dbReference type="PANTHER" id="PTHR43649:SF17">
    <property type="entry name" value="ABC TRANSPORTER SOLUTE BINDING PROTEIN-SUGAR TRANSPORT"/>
    <property type="match status" value="1"/>
</dbReference>
<comment type="caution">
    <text evidence="4">The sequence shown here is derived from an EMBL/GenBank/DDBJ whole genome shotgun (WGS) entry which is preliminary data.</text>
</comment>
<dbReference type="Proteomes" id="UP000093309">
    <property type="component" value="Unassembled WGS sequence"/>
</dbReference>